<gene>
    <name evidence="6" type="ORF">BT96DRAFT_749825</name>
</gene>
<feature type="non-terminal residue" evidence="6">
    <location>
        <position position="1"/>
    </location>
</feature>
<evidence type="ECO:0000256" key="4">
    <source>
        <dbReference type="PROSITE-ProRule" id="PRU00175"/>
    </source>
</evidence>
<evidence type="ECO:0000256" key="3">
    <source>
        <dbReference type="ARBA" id="ARBA00022833"/>
    </source>
</evidence>
<sequence>GSVSVVRKRITKAGKVRIKLSLLDGAVDKCGICLTQFKDHDLGARGGVCRHAFHERCLKRWSTHSRTCPLCRVPI</sequence>
<name>A0A6A4H0T7_9AGAR</name>
<dbReference type="InterPro" id="IPR013083">
    <property type="entry name" value="Znf_RING/FYVE/PHD"/>
</dbReference>
<evidence type="ECO:0000256" key="2">
    <source>
        <dbReference type="ARBA" id="ARBA00022771"/>
    </source>
</evidence>
<dbReference type="Proteomes" id="UP000799118">
    <property type="component" value="Unassembled WGS sequence"/>
</dbReference>
<dbReference type="OrthoDB" id="8062037at2759"/>
<dbReference type="InterPro" id="IPR001841">
    <property type="entry name" value="Znf_RING"/>
</dbReference>
<evidence type="ECO:0000256" key="1">
    <source>
        <dbReference type="ARBA" id="ARBA00022723"/>
    </source>
</evidence>
<organism evidence="6 7">
    <name type="scientific">Gymnopus androsaceus JB14</name>
    <dbReference type="NCBI Taxonomy" id="1447944"/>
    <lineage>
        <taxon>Eukaryota</taxon>
        <taxon>Fungi</taxon>
        <taxon>Dikarya</taxon>
        <taxon>Basidiomycota</taxon>
        <taxon>Agaricomycotina</taxon>
        <taxon>Agaricomycetes</taxon>
        <taxon>Agaricomycetidae</taxon>
        <taxon>Agaricales</taxon>
        <taxon>Marasmiineae</taxon>
        <taxon>Omphalotaceae</taxon>
        <taxon>Gymnopus</taxon>
    </lineage>
</organism>
<dbReference type="Gene3D" id="3.30.40.10">
    <property type="entry name" value="Zinc/RING finger domain, C3HC4 (zinc finger)"/>
    <property type="match status" value="1"/>
</dbReference>
<protein>
    <recommendedName>
        <fullName evidence="5">RING-type domain-containing protein</fullName>
    </recommendedName>
</protein>
<dbReference type="GO" id="GO:0008270">
    <property type="term" value="F:zinc ion binding"/>
    <property type="evidence" value="ECO:0007669"/>
    <property type="project" value="UniProtKB-KW"/>
</dbReference>
<dbReference type="PROSITE" id="PS50089">
    <property type="entry name" value="ZF_RING_2"/>
    <property type="match status" value="1"/>
</dbReference>
<keyword evidence="7" id="KW-1185">Reference proteome</keyword>
<accession>A0A6A4H0T7</accession>
<dbReference type="SMART" id="SM00184">
    <property type="entry name" value="RING"/>
    <property type="match status" value="1"/>
</dbReference>
<dbReference type="PANTHER" id="PTHR14155">
    <property type="entry name" value="RING FINGER DOMAIN-CONTAINING"/>
    <property type="match status" value="1"/>
</dbReference>
<proteinExistence type="predicted"/>
<keyword evidence="2 4" id="KW-0863">Zinc-finger</keyword>
<keyword evidence="1" id="KW-0479">Metal-binding</keyword>
<dbReference type="EMBL" id="ML769612">
    <property type="protein sequence ID" value="KAE9391832.1"/>
    <property type="molecule type" value="Genomic_DNA"/>
</dbReference>
<feature type="domain" description="RING-type" evidence="5">
    <location>
        <begin position="30"/>
        <end position="72"/>
    </location>
</feature>
<evidence type="ECO:0000313" key="7">
    <source>
        <dbReference type="Proteomes" id="UP000799118"/>
    </source>
</evidence>
<dbReference type="PANTHER" id="PTHR14155:SF627">
    <property type="entry name" value="OS06G0192800 PROTEIN"/>
    <property type="match status" value="1"/>
</dbReference>
<dbReference type="SUPFAM" id="SSF57850">
    <property type="entry name" value="RING/U-box"/>
    <property type="match status" value="1"/>
</dbReference>
<dbReference type="Pfam" id="PF13639">
    <property type="entry name" value="zf-RING_2"/>
    <property type="match status" value="1"/>
</dbReference>
<reference evidence="6" key="1">
    <citation type="journal article" date="2019" name="Environ. Microbiol.">
        <title>Fungal ecological strategies reflected in gene transcription - a case study of two litter decomposers.</title>
        <authorList>
            <person name="Barbi F."/>
            <person name="Kohler A."/>
            <person name="Barry K."/>
            <person name="Baskaran P."/>
            <person name="Daum C."/>
            <person name="Fauchery L."/>
            <person name="Ihrmark K."/>
            <person name="Kuo A."/>
            <person name="LaButti K."/>
            <person name="Lipzen A."/>
            <person name="Morin E."/>
            <person name="Grigoriev I.V."/>
            <person name="Henrissat B."/>
            <person name="Lindahl B."/>
            <person name="Martin F."/>
        </authorList>
    </citation>
    <scope>NUCLEOTIDE SEQUENCE</scope>
    <source>
        <strain evidence="6">JB14</strain>
    </source>
</reference>
<dbReference type="InterPro" id="IPR053238">
    <property type="entry name" value="RING-H2_zinc_finger"/>
</dbReference>
<evidence type="ECO:0000259" key="5">
    <source>
        <dbReference type="PROSITE" id="PS50089"/>
    </source>
</evidence>
<evidence type="ECO:0000313" key="6">
    <source>
        <dbReference type="EMBL" id="KAE9391832.1"/>
    </source>
</evidence>
<dbReference type="AlphaFoldDB" id="A0A6A4H0T7"/>
<keyword evidence="3" id="KW-0862">Zinc</keyword>
<feature type="non-terminal residue" evidence="6">
    <location>
        <position position="75"/>
    </location>
</feature>